<dbReference type="AlphaFoldDB" id="B1I4Z0"/>
<evidence type="ECO:0000313" key="2">
    <source>
        <dbReference type="Proteomes" id="UP000008544"/>
    </source>
</evidence>
<dbReference type="EMBL" id="CP000860">
    <property type="protein sequence ID" value="ACA60058.1"/>
    <property type="molecule type" value="Genomic_DNA"/>
</dbReference>
<name>B1I4Z0_DESAP</name>
<dbReference type="HOGENOM" id="CLU_2069268_0_0_9"/>
<keyword evidence="2" id="KW-1185">Reference proteome</keyword>
<accession>B1I4Z0</accession>
<evidence type="ECO:0000313" key="1">
    <source>
        <dbReference type="EMBL" id="ACA60058.1"/>
    </source>
</evidence>
<dbReference type="Proteomes" id="UP000008544">
    <property type="component" value="Chromosome"/>
</dbReference>
<dbReference type="KEGG" id="dau:Daud_1556"/>
<proteinExistence type="predicted"/>
<gene>
    <name evidence="1" type="ordered locus">Daud_1556</name>
</gene>
<dbReference type="STRING" id="477974.Daud_1556"/>
<organism evidence="1 2">
    <name type="scientific">Desulforudis audaxviator (strain MP104C)</name>
    <dbReference type="NCBI Taxonomy" id="477974"/>
    <lineage>
        <taxon>Bacteria</taxon>
        <taxon>Bacillati</taxon>
        <taxon>Bacillota</taxon>
        <taxon>Clostridia</taxon>
        <taxon>Thermoanaerobacterales</taxon>
        <taxon>Candidatus Desulforudaceae</taxon>
        <taxon>Candidatus Desulforudis</taxon>
    </lineage>
</organism>
<reference evidence="2" key="1">
    <citation type="submission" date="2007-10" db="EMBL/GenBank/DDBJ databases">
        <title>Complete sequence of chromosome of Desulforudis audaxviator MP104C.</title>
        <authorList>
            <person name="Copeland A."/>
            <person name="Lucas S."/>
            <person name="Lapidus A."/>
            <person name="Barry K."/>
            <person name="Glavina del Rio T."/>
            <person name="Dalin E."/>
            <person name="Tice H."/>
            <person name="Bruce D."/>
            <person name="Pitluck S."/>
            <person name="Lowry S.R."/>
            <person name="Larimer F."/>
            <person name="Land M.L."/>
            <person name="Hauser L."/>
            <person name="Kyrpides N."/>
            <person name="Ivanova N.N."/>
            <person name="Richardson P."/>
        </authorList>
    </citation>
    <scope>NUCLEOTIDE SEQUENCE [LARGE SCALE GENOMIC DNA]</scope>
    <source>
        <strain evidence="2">MP104C</strain>
    </source>
</reference>
<sequence>MPTGIPAGGLLERRGNMTEAYVRLGSAILREVVRDIRGGPRGGNRSPYISAVGFLRTPLFEMICESQGVNPLLAKRRILQLSSTKDIPAVRTRSQWKRKRRQKRIYHWAVSPGNKMVN</sequence>
<protein>
    <submittedName>
        <fullName evidence="1">Uncharacterized protein</fullName>
    </submittedName>
</protein>
<reference evidence="1 2" key="2">
    <citation type="journal article" date="2008" name="Science">
        <title>Environmental genomics reveals a single-species ecosystem deep within Earth.</title>
        <authorList>
            <person name="Chivian D."/>
            <person name="Brodie E.L."/>
            <person name="Alm E.J."/>
            <person name="Culley D.E."/>
            <person name="Dehal P.S."/>
            <person name="Desantis T.Z."/>
            <person name="Gihring T.M."/>
            <person name="Lapidus A."/>
            <person name="Lin L.H."/>
            <person name="Lowry S.R."/>
            <person name="Moser D.P."/>
            <person name="Richardson P.M."/>
            <person name="Southam G."/>
            <person name="Wanger G."/>
            <person name="Pratt L.M."/>
            <person name="Andersen G.L."/>
            <person name="Hazen T.C."/>
            <person name="Brockman F.J."/>
            <person name="Arkin A.P."/>
            <person name="Onstott T.C."/>
        </authorList>
    </citation>
    <scope>NUCLEOTIDE SEQUENCE [LARGE SCALE GENOMIC DNA]</scope>
    <source>
        <strain evidence="1 2">MP104C</strain>
    </source>
</reference>